<evidence type="ECO:0000313" key="7">
    <source>
        <dbReference type="Proteomes" id="UP000477849"/>
    </source>
</evidence>
<dbReference type="PANTHER" id="PTHR42792:SF2">
    <property type="entry name" value="FLAGELLIN"/>
    <property type="match status" value="1"/>
</dbReference>
<comment type="subcellular location">
    <subcellularLocation>
        <location evidence="3">Secreted</location>
    </subcellularLocation>
    <subcellularLocation>
        <location evidence="3">Bacterial flagellum</location>
    </subcellularLocation>
</comment>
<protein>
    <recommendedName>
        <fullName evidence="3">Flagellin</fullName>
    </recommendedName>
</protein>
<dbReference type="GO" id="GO:0009288">
    <property type="term" value="C:bacterial-type flagellum"/>
    <property type="evidence" value="ECO:0007669"/>
    <property type="project" value="UniProtKB-SubCell"/>
</dbReference>
<evidence type="ECO:0000256" key="3">
    <source>
        <dbReference type="RuleBase" id="RU362073"/>
    </source>
</evidence>
<dbReference type="InterPro" id="IPR001029">
    <property type="entry name" value="Flagellin_N"/>
</dbReference>
<evidence type="ECO:0000256" key="2">
    <source>
        <dbReference type="ARBA" id="ARBA00023143"/>
    </source>
</evidence>
<dbReference type="InterPro" id="IPR046358">
    <property type="entry name" value="Flagellin_C"/>
</dbReference>
<dbReference type="Proteomes" id="UP000477849">
    <property type="component" value="Unassembled WGS sequence"/>
</dbReference>
<evidence type="ECO:0000313" key="6">
    <source>
        <dbReference type="EMBL" id="NGO64650.1"/>
    </source>
</evidence>
<evidence type="ECO:0000259" key="4">
    <source>
        <dbReference type="Pfam" id="PF00669"/>
    </source>
</evidence>
<dbReference type="SUPFAM" id="SSF64518">
    <property type="entry name" value="Phase 1 flagellin"/>
    <property type="match status" value="2"/>
</dbReference>
<dbReference type="AlphaFoldDB" id="A0A6M1S625"/>
<comment type="similarity">
    <text evidence="1 3">Belongs to the bacterial flagellin family.</text>
</comment>
<organism evidence="6 7">
    <name type="scientific">Rhizobium daejeonense</name>
    <dbReference type="NCBI Taxonomy" id="240521"/>
    <lineage>
        <taxon>Bacteria</taxon>
        <taxon>Pseudomonadati</taxon>
        <taxon>Pseudomonadota</taxon>
        <taxon>Alphaproteobacteria</taxon>
        <taxon>Hyphomicrobiales</taxon>
        <taxon>Rhizobiaceae</taxon>
        <taxon>Rhizobium/Agrobacterium group</taxon>
        <taxon>Rhizobium</taxon>
    </lineage>
</organism>
<proteinExistence type="inferred from homology"/>
<keyword evidence="6" id="KW-0966">Cell projection</keyword>
<evidence type="ECO:0000259" key="5">
    <source>
        <dbReference type="Pfam" id="PF00700"/>
    </source>
</evidence>
<dbReference type="InterPro" id="IPR001492">
    <property type="entry name" value="Flagellin"/>
</dbReference>
<feature type="domain" description="Flagellin C-terminal" evidence="5">
    <location>
        <begin position="507"/>
        <end position="585"/>
    </location>
</feature>
<comment type="function">
    <text evidence="3">Flagellin is the subunit protein which polymerizes to form the filaments of bacterial flagella.</text>
</comment>
<dbReference type="Gene3D" id="1.20.1330.10">
    <property type="entry name" value="f41 fragment of flagellin, N-terminal domain"/>
    <property type="match status" value="2"/>
</dbReference>
<keyword evidence="7" id="KW-1185">Reference proteome</keyword>
<dbReference type="RefSeq" id="WP_163903297.1">
    <property type="nucleotide sequence ID" value="NZ_CP048427.1"/>
</dbReference>
<sequence length="587" mass="60546">MTSILTNISSMSALQSLRTVSGGLHRAQSEASSGLRVATASDNVAYWSISTTMRSDNRAISAANDALGLGSAKTDTAYAGMDAVIGVLGEFKAKLVTAREPATDNAKIQHELEQLKKQVVGISQSASFSGQNWLTTDLTDIKDDADVNTRKSVVSSFVRQDDGKVSVNMIDVPMAQTSLFNTAGGGLLQKEIADTVTLPVTGTLDLGGLVSGAPSTHAHKGHTYFEFVAGSALSLADSITFDVTVDSSTYSGGQLYTGISIDQALVNTVLGRADGSITSADELARVIDAALDLAGVPAGSGAGGYDTNFGVVSMNMVDIGSDETLSGHPGSSVVISNLVSTLAGNFAYGMDPSNIYQHMNLYASAGMAFTEGFQIDTTGSMSLDVTFAGQSAQSFTITKADVDAALGTTDGIVDTPSDMAALMNYALATSGLTFMAGANSLYIGVNAAIHPEQGGKSDFVVSNATSTGVTAVAAEVSLPISVNFDFLDIDVTGGADVDHYIGGLEIMIGKVVNGAASLGSLQQRIGMQSDFAGKLMDSIESGVGRLIDADMEEASSRLKALQTQEQLALQSLQIANAGSENILGLFN</sequence>
<dbReference type="GO" id="GO:0005576">
    <property type="term" value="C:extracellular region"/>
    <property type="evidence" value="ECO:0007669"/>
    <property type="project" value="UniProtKB-SubCell"/>
</dbReference>
<keyword evidence="6" id="KW-0282">Flagellum</keyword>
<gene>
    <name evidence="6" type="ORF">G6N76_13340</name>
</gene>
<reference evidence="6 7" key="1">
    <citation type="submission" date="2020-02" db="EMBL/GenBank/DDBJ databases">
        <title>Genome sequence of the type strain CCBAU10050 of Rhizobium daejeonense.</title>
        <authorList>
            <person name="Gao J."/>
            <person name="Sun J."/>
        </authorList>
    </citation>
    <scope>NUCLEOTIDE SEQUENCE [LARGE SCALE GENOMIC DNA]</scope>
    <source>
        <strain evidence="6 7">CCBAU10050</strain>
    </source>
</reference>
<comment type="caution">
    <text evidence="6">The sequence shown here is derived from an EMBL/GenBank/DDBJ whole genome shotgun (WGS) entry which is preliminary data.</text>
</comment>
<feature type="domain" description="Flagellin N-terminal" evidence="4">
    <location>
        <begin position="4"/>
        <end position="135"/>
    </location>
</feature>
<keyword evidence="3" id="KW-0964">Secreted</keyword>
<evidence type="ECO:0000256" key="1">
    <source>
        <dbReference type="ARBA" id="ARBA00005709"/>
    </source>
</evidence>
<dbReference type="PANTHER" id="PTHR42792">
    <property type="entry name" value="FLAGELLIN"/>
    <property type="match status" value="1"/>
</dbReference>
<name>A0A6M1S625_9HYPH</name>
<accession>A0A6M1S625</accession>
<dbReference type="GO" id="GO:0005198">
    <property type="term" value="F:structural molecule activity"/>
    <property type="evidence" value="ECO:0007669"/>
    <property type="project" value="UniProtKB-UniRule"/>
</dbReference>
<dbReference type="Pfam" id="PF00669">
    <property type="entry name" value="Flagellin_N"/>
    <property type="match status" value="1"/>
</dbReference>
<keyword evidence="2 3" id="KW-0975">Bacterial flagellum</keyword>
<dbReference type="Pfam" id="PF00700">
    <property type="entry name" value="Flagellin_C"/>
    <property type="match status" value="1"/>
</dbReference>
<dbReference type="EMBL" id="JAAKZH010000004">
    <property type="protein sequence ID" value="NGO64650.1"/>
    <property type="molecule type" value="Genomic_DNA"/>
</dbReference>
<keyword evidence="6" id="KW-0969">Cilium</keyword>